<dbReference type="EMBL" id="CAKKLH010000307">
    <property type="protein sequence ID" value="CAH0110825.1"/>
    <property type="molecule type" value="Genomic_DNA"/>
</dbReference>
<name>A0A8J2S585_9CRUS</name>
<comment type="caution">
    <text evidence="5">The sequence shown here is derived from an EMBL/GenBank/DDBJ whole genome shotgun (WGS) entry which is preliminary data.</text>
</comment>
<dbReference type="InterPro" id="IPR000618">
    <property type="entry name" value="Insect_cuticle"/>
</dbReference>
<feature type="chain" id="PRO_5035239117" evidence="4">
    <location>
        <begin position="17"/>
        <end position="455"/>
    </location>
</feature>
<feature type="signal peptide" evidence="4">
    <location>
        <begin position="1"/>
        <end position="16"/>
    </location>
</feature>
<evidence type="ECO:0000256" key="2">
    <source>
        <dbReference type="PROSITE-ProRule" id="PRU00497"/>
    </source>
</evidence>
<keyword evidence="6" id="KW-1185">Reference proteome</keyword>
<protein>
    <submittedName>
        <fullName evidence="5">Uncharacterized protein</fullName>
    </submittedName>
</protein>
<accession>A0A8J2S585</accession>
<organism evidence="5 6">
    <name type="scientific">Daphnia galeata</name>
    <dbReference type="NCBI Taxonomy" id="27404"/>
    <lineage>
        <taxon>Eukaryota</taxon>
        <taxon>Metazoa</taxon>
        <taxon>Ecdysozoa</taxon>
        <taxon>Arthropoda</taxon>
        <taxon>Crustacea</taxon>
        <taxon>Branchiopoda</taxon>
        <taxon>Diplostraca</taxon>
        <taxon>Cladocera</taxon>
        <taxon>Anomopoda</taxon>
        <taxon>Daphniidae</taxon>
        <taxon>Daphnia</taxon>
    </lineage>
</organism>
<evidence type="ECO:0000256" key="3">
    <source>
        <dbReference type="SAM" id="MobiDB-lite"/>
    </source>
</evidence>
<feature type="region of interest" description="Disordered" evidence="3">
    <location>
        <begin position="66"/>
        <end position="90"/>
    </location>
</feature>
<feature type="compositionally biased region" description="Low complexity" evidence="3">
    <location>
        <begin position="276"/>
        <end position="297"/>
    </location>
</feature>
<dbReference type="AlphaFoldDB" id="A0A8J2S585"/>
<feature type="compositionally biased region" description="Low complexity" evidence="3">
    <location>
        <begin position="163"/>
        <end position="179"/>
    </location>
</feature>
<evidence type="ECO:0000313" key="6">
    <source>
        <dbReference type="Proteomes" id="UP000789390"/>
    </source>
</evidence>
<feature type="region of interest" description="Disordered" evidence="3">
    <location>
        <begin position="163"/>
        <end position="185"/>
    </location>
</feature>
<dbReference type="GO" id="GO:0005615">
    <property type="term" value="C:extracellular space"/>
    <property type="evidence" value="ECO:0007669"/>
    <property type="project" value="TreeGrafter"/>
</dbReference>
<dbReference type="OrthoDB" id="9531386at2759"/>
<reference evidence="5" key="1">
    <citation type="submission" date="2021-11" db="EMBL/GenBank/DDBJ databases">
        <authorList>
            <person name="Schell T."/>
        </authorList>
    </citation>
    <scope>NUCLEOTIDE SEQUENCE</scope>
    <source>
        <strain evidence="5">M5</strain>
    </source>
</reference>
<dbReference type="InterPro" id="IPR051217">
    <property type="entry name" value="Insect_Cuticle_Struc_Prot"/>
</dbReference>
<dbReference type="GO" id="GO:0042302">
    <property type="term" value="F:structural constituent of cuticle"/>
    <property type="evidence" value="ECO:0007669"/>
    <property type="project" value="UniProtKB-UniRule"/>
</dbReference>
<dbReference type="PANTHER" id="PTHR12236:SF79">
    <property type="entry name" value="CUTICULAR PROTEIN 50CB-RELATED"/>
    <property type="match status" value="1"/>
</dbReference>
<dbReference type="PROSITE" id="PS51155">
    <property type="entry name" value="CHIT_BIND_RR_2"/>
    <property type="match status" value="1"/>
</dbReference>
<evidence type="ECO:0000256" key="1">
    <source>
        <dbReference type="ARBA" id="ARBA00022460"/>
    </source>
</evidence>
<dbReference type="Proteomes" id="UP000789390">
    <property type="component" value="Unassembled WGS sequence"/>
</dbReference>
<evidence type="ECO:0000313" key="5">
    <source>
        <dbReference type="EMBL" id="CAH0110825.1"/>
    </source>
</evidence>
<feature type="compositionally biased region" description="Polar residues" evidence="3">
    <location>
        <begin position="208"/>
        <end position="219"/>
    </location>
</feature>
<dbReference type="PANTHER" id="PTHR12236">
    <property type="entry name" value="STRUCTURAL CONTITUENT OF CUTICLE"/>
    <property type="match status" value="1"/>
</dbReference>
<keyword evidence="1 2" id="KW-0193">Cuticle</keyword>
<sequence>MKVGLTLLTITFFSSATPIKSPKISFFNRNRGDRRTEETTTIRTYQPKYKTLFYFRQLLPNSTFSSNPAEVTDSSSLSPPSKKPLTPSLVEELSTDPASIVPSIVESPVASLSESISTLSQQFPSSPFSGLEESSTSFPPISYSSFDSPSAPSASDLVALSTLSSTTPSSSSSSKPNSSIFNMPNLLRPSNSMTNFFKSFSRHPKASPTPSSTVNPNTLSVMKPPSSVMKPPSPAPPISFSPSISQPLDSFSSFSSSSSVPDSFLSSNFPEESASVISPQVSPSSVNPSLSDSSSSSRFPKDLVSTIFSSSSPDGSISSHGSTIIVAASNPSEDSPPLSRVPKSFSTSVYSSSSDSSINGDYNFSYRVNDTDTKQDFGHSENRVGNHTQGRYDVVLPDGRRQIVDYQVLNTNYFADVSYVGDVTFQHSEPAIPSTASVAPFITNAKIEENMEFPI</sequence>
<feature type="compositionally biased region" description="Low complexity" evidence="3">
    <location>
        <begin position="220"/>
        <end position="230"/>
    </location>
</feature>
<evidence type="ECO:0000256" key="4">
    <source>
        <dbReference type="SAM" id="SignalP"/>
    </source>
</evidence>
<feature type="region of interest" description="Disordered" evidence="3">
    <location>
        <begin position="276"/>
        <end position="299"/>
    </location>
</feature>
<feature type="compositionally biased region" description="Low complexity" evidence="3">
    <location>
        <begin position="74"/>
        <end position="89"/>
    </location>
</feature>
<proteinExistence type="predicted"/>
<dbReference type="Pfam" id="PF00379">
    <property type="entry name" value="Chitin_bind_4"/>
    <property type="match status" value="1"/>
</dbReference>
<dbReference type="GO" id="GO:0031012">
    <property type="term" value="C:extracellular matrix"/>
    <property type="evidence" value="ECO:0007669"/>
    <property type="project" value="TreeGrafter"/>
</dbReference>
<keyword evidence="4" id="KW-0732">Signal</keyword>
<gene>
    <name evidence="5" type="ORF">DGAL_LOCUS14429</name>
</gene>
<feature type="region of interest" description="Disordered" evidence="3">
    <location>
        <begin position="198"/>
        <end position="242"/>
    </location>
</feature>